<gene>
    <name evidence="1" type="ORF">ILYODFUR_000010</name>
</gene>
<dbReference type="Proteomes" id="UP001482620">
    <property type="component" value="Unassembled WGS sequence"/>
</dbReference>
<comment type="caution">
    <text evidence="1">The sequence shown here is derived from an EMBL/GenBank/DDBJ whole genome shotgun (WGS) entry which is preliminary data.</text>
</comment>
<sequence>MERWRLVQDWIHGFETSFGVDYETLALDSCGSLAIQQWASGTWSPGEVELTVGQTSTMLNDSCLSCVKLCSRTVESQNLPFLYHHQTSPTDLKCSTDFVKMLISLVAPEGITPSTSSAR</sequence>
<proteinExistence type="predicted"/>
<protein>
    <submittedName>
        <fullName evidence="1">Uncharacterized protein</fullName>
    </submittedName>
</protein>
<evidence type="ECO:0000313" key="1">
    <source>
        <dbReference type="EMBL" id="MEQ2239000.1"/>
    </source>
</evidence>
<keyword evidence="2" id="KW-1185">Reference proteome</keyword>
<evidence type="ECO:0000313" key="2">
    <source>
        <dbReference type="Proteomes" id="UP001482620"/>
    </source>
</evidence>
<dbReference type="EMBL" id="JAHRIQ010057928">
    <property type="protein sequence ID" value="MEQ2239000.1"/>
    <property type="molecule type" value="Genomic_DNA"/>
</dbReference>
<accession>A0ABV0U3A3</accession>
<organism evidence="1 2">
    <name type="scientific">Ilyodon furcidens</name>
    <name type="common">goldbreast splitfin</name>
    <dbReference type="NCBI Taxonomy" id="33524"/>
    <lineage>
        <taxon>Eukaryota</taxon>
        <taxon>Metazoa</taxon>
        <taxon>Chordata</taxon>
        <taxon>Craniata</taxon>
        <taxon>Vertebrata</taxon>
        <taxon>Euteleostomi</taxon>
        <taxon>Actinopterygii</taxon>
        <taxon>Neopterygii</taxon>
        <taxon>Teleostei</taxon>
        <taxon>Neoteleostei</taxon>
        <taxon>Acanthomorphata</taxon>
        <taxon>Ovalentaria</taxon>
        <taxon>Atherinomorphae</taxon>
        <taxon>Cyprinodontiformes</taxon>
        <taxon>Goodeidae</taxon>
        <taxon>Ilyodon</taxon>
    </lineage>
</organism>
<name>A0ABV0U3A3_9TELE</name>
<reference evidence="1 2" key="1">
    <citation type="submission" date="2021-06" db="EMBL/GenBank/DDBJ databases">
        <authorList>
            <person name="Palmer J.M."/>
        </authorList>
    </citation>
    <scope>NUCLEOTIDE SEQUENCE [LARGE SCALE GENOMIC DNA]</scope>
    <source>
        <strain evidence="2">if_2019</strain>
        <tissue evidence="1">Muscle</tissue>
    </source>
</reference>